<dbReference type="Gene3D" id="3.10.129.10">
    <property type="entry name" value="Hotdog Thioesterase"/>
    <property type="match status" value="1"/>
</dbReference>
<evidence type="ECO:0000313" key="4">
    <source>
        <dbReference type="Proteomes" id="UP000824267"/>
    </source>
</evidence>
<dbReference type="AlphaFoldDB" id="A0A9D1RHD8"/>
<proteinExistence type="inferred from homology"/>
<evidence type="ECO:0000256" key="1">
    <source>
        <dbReference type="ARBA" id="ARBA00005953"/>
    </source>
</evidence>
<organism evidence="3 4">
    <name type="scientific">Candidatus Onthomorpha intestinigallinarum</name>
    <dbReference type="NCBI Taxonomy" id="2840880"/>
    <lineage>
        <taxon>Bacteria</taxon>
        <taxon>Pseudomonadati</taxon>
        <taxon>Bacteroidota</taxon>
        <taxon>Bacteroidia</taxon>
        <taxon>Bacteroidales</taxon>
        <taxon>Candidatus Onthomorpha</taxon>
    </lineage>
</organism>
<evidence type="ECO:0000313" key="3">
    <source>
        <dbReference type="EMBL" id="HIW87919.1"/>
    </source>
</evidence>
<reference evidence="3" key="1">
    <citation type="journal article" date="2021" name="PeerJ">
        <title>Extensive microbial diversity within the chicken gut microbiome revealed by metagenomics and culture.</title>
        <authorList>
            <person name="Gilroy R."/>
            <person name="Ravi A."/>
            <person name="Getino M."/>
            <person name="Pursley I."/>
            <person name="Horton D.L."/>
            <person name="Alikhan N.F."/>
            <person name="Baker D."/>
            <person name="Gharbi K."/>
            <person name="Hall N."/>
            <person name="Watson M."/>
            <person name="Adriaenssens E.M."/>
            <person name="Foster-Nyarko E."/>
            <person name="Jarju S."/>
            <person name="Secka A."/>
            <person name="Antonio M."/>
            <person name="Oren A."/>
            <person name="Chaudhuri R.R."/>
            <person name="La Ragione R."/>
            <person name="Hildebrand F."/>
            <person name="Pallen M.J."/>
        </authorList>
    </citation>
    <scope>NUCLEOTIDE SEQUENCE</scope>
    <source>
        <strain evidence="3">Gambia16-930</strain>
    </source>
</reference>
<gene>
    <name evidence="3" type="ORF">IAC47_06570</name>
</gene>
<dbReference type="InterPro" id="IPR050563">
    <property type="entry name" value="4-hydroxybenzoyl-CoA_TE"/>
</dbReference>
<dbReference type="SUPFAM" id="SSF54637">
    <property type="entry name" value="Thioesterase/thiol ester dehydrase-isomerase"/>
    <property type="match status" value="1"/>
</dbReference>
<keyword evidence="2" id="KW-0378">Hydrolase</keyword>
<sequence>MNEIARPENDTYKFRLPVQIRFSDLDALNHVNNSFQAQYYDLGRINYFEKVMGQQLNWSEILVVIVNTETNFYMPIVQGDELFVETKVVKFGNKSMTTHQRLITAKGEVKGTCKTILSGFNRNTNTSVPIPEEFKRRFMDYEKQTE</sequence>
<dbReference type="Pfam" id="PF13279">
    <property type="entry name" value="4HBT_2"/>
    <property type="match status" value="1"/>
</dbReference>
<protein>
    <submittedName>
        <fullName evidence="3">Acyl-CoA thioesterase</fullName>
    </submittedName>
</protein>
<evidence type="ECO:0000256" key="2">
    <source>
        <dbReference type="ARBA" id="ARBA00022801"/>
    </source>
</evidence>
<dbReference type="GO" id="GO:0047617">
    <property type="term" value="F:fatty acyl-CoA hydrolase activity"/>
    <property type="evidence" value="ECO:0007669"/>
    <property type="project" value="TreeGrafter"/>
</dbReference>
<dbReference type="PANTHER" id="PTHR31793">
    <property type="entry name" value="4-HYDROXYBENZOYL-COA THIOESTERASE FAMILY MEMBER"/>
    <property type="match status" value="1"/>
</dbReference>
<name>A0A9D1RHD8_9BACT</name>
<dbReference type="InterPro" id="IPR029069">
    <property type="entry name" value="HotDog_dom_sf"/>
</dbReference>
<comment type="similarity">
    <text evidence="1">Belongs to the 4-hydroxybenzoyl-CoA thioesterase family.</text>
</comment>
<accession>A0A9D1RHD8</accession>
<comment type="caution">
    <text evidence="3">The sequence shown here is derived from an EMBL/GenBank/DDBJ whole genome shotgun (WGS) entry which is preliminary data.</text>
</comment>
<dbReference type="PANTHER" id="PTHR31793:SF27">
    <property type="entry name" value="NOVEL THIOESTERASE SUPERFAMILY DOMAIN AND SAPOSIN A-TYPE DOMAIN CONTAINING PROTEIN (0610012H03RIK)"/>
    <property type="match status" value="1"/>
</dbReference>
<reference evidence="3" key="2">
    <citation type="submission" date="2021-04" db="EMBL/GenBank/DDBJ databases">
        <authorList>
            <person name="Gilroy R."/>
        </authorList>
    </citation>
    <scope>NUCLEOTIDE SEQUENCE</scope>
    <source>
        <strain evidence="3">Gambia16-930</strain>
    </source>
</reference>
<dbReference type="CDD" id="cd00586">
    <property type="entry name" value="4HBT"/>
    <property type="match status" value="1"/>
</dbReference>
<dbReference type="EMBL" id="DXGG01000206">
    <property type="protein sequence ID" value="HIW87919.1"/>
    <property type="molecule type" value="Genomic_DNA"/>
</dbReference>
<dbReference type="Proteomes" id="UP000824267">
    <property type="component" value="Unassembled WGS sequence"/>
</dbReference>